<dbReference type="InterPro" id="IPR036661">
    <property type="entry name" value="Luciferase-like_sf"/>
</dbReference>
<dbReference type="EMBL" id="WVUH01000043">
    <property type="protein sequence ID" value="MBO4205922.1"/>
    <property type="molecule type" value="Genomic_DNA"/>
</dbReference>
<dbReference type="InterPro" id="IPR011251">
    <property type="entry name" value="Luciferase-like_dom"/>
</dbReference>
<dbReference type="PANTHER" id="PTHR30137">
    <property type="entry name" value="LUCIFERASE-LIKE MONOOXYGENASE"/>
    <property type="match status" value="1"/>
</dbReference>
<proteinExistence type="predicted"/>
<evidence type="ECO:0000256" key="1">
    <source>
        <dbReference type="ARBA" id="ARBA00023002"/>
    </source>
</evidence>
<keyword evidence="2" id="KW-0503">Monooxygenase</keyword>
<dbReference type="Proteomes" id="UP000823521">
    <property type="component" value="Unassembled WGS sequence"/>
</dbReference>
<evidence type="ECO:0000259" key="3">
    <source>
        <dbReference type="Pfam" id="PF00296"/>
    </source>
</evidence>
<keyword evidence="1" id="KW-0560">Oxidoreductase</keyword>
<evidence type="ECO:0000313" key="4">
    <source>
        <dbReference type="EMBL" id="MBO4205922.1"/>
    </source>
</evidence>
<organism evidence="4 5">
    <name type="scientific">Micromonospora echinofusca</name>
    <dbReference type="NCBI Taxonomy" id="47858"/>
    <lineage>
        <taxon>Bacteria</taxon>
        <taxon>Bacillati</taxon>
        <taxon>Actinomycetota</taxon>
        <taxon>Actinomycetes</taxon>
        <taxon>Micromonosporales</taxon>
        <taxon>Micromonosporaceae</taxon>
        <taxon>Micromonospora</taxon>
    </lineage>
</organism>
<dbReference type="SUPFAM" id="SSF51679">
    <property type="entry name" value="Bacterial luciferase-like"/>
    <property type="match status" value="1"/>
</dbReference>
<feature type="domain" description="Luciferase-like" evidence="3">
    <location>
        <begin position="1"/>
        <end position="318"/>
    </location>
</feature>
<comment type="caution">
    <text evidence="4">The sequence shown here is derived from an EMBL/GenBank/DDBJ whole genome shotgun (WGS) entry which is preliminary data.</text>
</comment>
<dbReference type="InterPro" id="IPR050766">
    <property type="entry name" value="Bact_Lucif_Oxidored"/>
</dbReference>
<gene>
    <name evidence="4" type="ORF">GSF22_07870</name>
</gene>
<protein>
    <submittedName>
        <fullName evidence="4">LLM class flavin-dependent oxidoreductase</fullName>
    </submittedName>
</protein>
<reference evidence="4 5" key="1">
    <citation type="submission" date="2019-12" db="EMBL/GenBank/DDBJ databases">
        <title>Whole genome sequencing of endophytic Actinobacterium Micromonospora sp. MPMI6T.</title>
        <authorList>
            <person name="Evv R."/>
            <person name="Podile A.R."/>
        </authorList>
    </citation>
    <scope>NUCLEOTIDE SEQUENCE [LARGE SCALE GENOMIC DNA]</scope>
    <source>
        <strain evidence="4 5">MPMI6</strain>
    </source>
</reference>
<accession>A0ABS3VN00</accession>
<keyword evidence="5" id="KW-1185">Reference proteome</keyword>
<evidence type="ECO:0000313" key="5">
    <source>
        <dbReference type="Proteomes" id="UP000823521"/>
    </source>
</evidence>
<evidence type="ECO:0000256" key="2">
    <source>
        <dbReference type="ARBA" id="ARBA00023033"/>
    </source>
</evidence>
<dbReference type="Gene3D" id="3.20.20.30">
    <property type="entry name" value="Luciferase-like domain"/>
    <property type="match status" value="1"/>
</dbReference>
<dbReference type="PANTHER" id="PTHR30137:SF8">
    <property type="entry name" value="BLR5498 PROTEIN"/>
    <property type="match status" value="1"/>
</dbReference>
<dbReference type="Pfam" id="PF00296">
    <property type="entry name" value="Bac_luciferase"/>
    <property type="match status" value="1"/>
</dbReference>
<sequence>MQFGMFFELQLPRPWRDDSEQELINNALTWAELGEKAGIDYAWAQEHHFLEEYSHSTAPEVFLAAVSQRTKRMRIGHGINLTAPAYNHPARVAERIGMLDLVSNGRVEWGTGESSSRLELEGFRVNYIEKRAMWAEGVREAAKMMAATPYPGHKGKYFSMPSRNIVPKPAQRPHPPLWVACTNRDTLKMAARLGVGALTFSFMDAGEARFWVNEYYETFKKECTPIGQTVNPNVAMLAGVMVHPDAEVARARGLEGQQFFKWALAHYYRHGAHVPGRTDLWAEFKRSEPEPMAGLGGVNDPAGARAHFAELEEAGVDQLILLQQGGRYEHEHICESLDLLGTDVLPEFAERHAVRQARKEAELAPYIEKAMANVRPIEEFEPPVVEAYPLLWEREGVSKQQVGTQRALDAASLWRLHVGGAGAAGDRRDG</sequence>
<name>A0ABS3VN00_MICEH</name>